<keyword evidence="1" id="KW-0472">Membrane</keyword>
<evidence type="ECO:0000313" key="2">
    <source>
        <dbReference type="EMBL" id="GAA3692720.1"/>
    </source>
</evidence>
<feature type="transmembrane region" description="Helical" evidence="1">
    <location>
        <begin position="51"/>
        <end position="75"/>
    </location>
</feature>
<evidence type="ECO:0000313" key="3">
    <source>
        <dbReference type="Proteomes" id="UP001500752"/>
    </source>
</evidence>
<gene>
    <name evidence="2" type="ORF">GCM10023081_32660</name>
</gene>
<organism evidence="2 3">
    <name type="scientific">Arthrobacter ginkgonis</name>
    <dbReference type="NCBI Taxonomy" id="1630594"/>
    <lineage>
        <taxon>Bacteria</taxon>
        <taxon>Bacillati</taxon>
        <taxon>Actinomycetota</taxon>
        <taxon>Actinomycetes</taxon>
        <taxon>Micrococcales</taxon>
        <taxon>Micrococcaceae</taxon>
        <taxon>Arthrobacter</taxon>
    </lineage>
</organism>
<proteinExistence type="predicted"/>
<sequence>MWRAYSGGEGMAKTVGLMLRHPALDCTAPLVALIVWILMGGPFPDRTATDLMLTALASAGGLVMAVATFAAGMVYQSSDERVVQMRRRYMNQLRRNWTWIFCSLLVATLMPLIGMALGETFRQWAFGVVVVAVCLVVTNLLRVVYLLRLVLLLEASISEEHVRGAVPTELF</sequence>
<name>A0ABP7CQB0_9MICC</name>
<protein>
    <submittedName>
        <fullName evidence="2">Uncharacterized protein</fullName>
    </submittedName>
</protein>
<keyword evidence="1" id="KW-0812">Transmembrane</keyword>
<keyword evidence="1" id="KW-1133">Transmembrane helix</keyword>
<keyword evidence="3" id="KW-1185">Reference proteome</keyword>
<comment type="caution">
    <text evidence="2">The sequence shown here is derived from an EMBL/GenBank/DDBJ whole genome shotgun (WGS) entry which is preliminary data.</text>
</comment>
<reference evidence="3" key="1">
    <citation type="journal article" date="2019" name="Int. J. Syst. Evol. Microbiol.">
        <title>The Global Catalogue of Microorganisms (GCM) 10K type strain sequencing project: providing services to taxonomists for standard genome sequencing and annotation.</title>
        <authorList>
            <consortium name="The Broad Institute Genomics Platform"/>
            <consortium name="The Broad Institute Genome Sequencing Center for Infectious Disease"/>
            <person name="Wu L."/>
            <person name="Ma J."/>
        </authorList>
    </citation>
    <scope>NUCLEOTIDE SEQUENCE [LARGE SCALE GENOMIC DNA]</scope>
    <source>
        <strain evidence="3">JCM 30742</strain>
    </source>
</reference>
<dbReference type="Proteomes" id="UP001500752">
    <property type="component" value="Unassembled WGS sequence"/>
</dbReference>
<feature type="transmembrane region" description="Helical" evidence="1">
    <location>
        <begin position="21"/>
        <end position="39"/>
    </location>
</feature>
<dbReference type="EMBL" id="BAABEO010000022">
    <property type="protein sequence ID" value="GAA3692720.1"/>
    <property type="molecule type" value="Genomic_DNA"/>
</dbReference>
<feature type="transmembrane region" description="Helical" evidence="1">
    <location>
        <begin position="124"/>
        <end position="147"/>
    </location>
</feature>
<evidence type="ECO:0000256" key="1">
    <source>
        <dbReference type="SAM" id="Phobius"/>
    </source>
</evidence>
<accession>A0ABP7CQB0</accession>
<feature type="transmembrane region" description="Helical" evidence="1">
    <location>
        <begin position="96"/>
        <end position="118"/>
    </location>
</feature>